<dbReference type="RefSeq" id="WP_188677986.1">
    <property type="nucleotide sequence ID" value="NZ_BMKA01000006.1"/>
</dbReference>
<accession>A0A916R5I2</accession>
<sequence>MARNILWLGAHKTGTTFLQKSLDLSGDALKAGQVHYVALDRFRQDYTRPLLNGRTDMELGASVYRQDWDGINLVFDENVPALVQHVCHPEGLYTTAPERSRLLADHLGLERPTIVFGIRPFASYLPSLYCETLKSTPFKMFRKFLRTPLETLTWYPVLKSLQAAFDGAEVLVYQYEDLKGNERALLSRVTGLAPDSFTLLEKTERPGFSHRTIRELRELSQKRKVLHKDVRAAVKAYPRGPEYPGYWPWKPEEKPVLADVYAADVARIKADDSLTFLDFNTL</sequence>
<evidence type="ECO:0000313" key="2">
    <source>
        <dbReference type="Proteomes" id="UP000628017"/>
    </source>
</evidence>
<name>A0A916R5I2_9RHOB</name>
<protein>
    <recommendedName>
        <fullName evidence="3">Sulfotransferase domain-containing protein</fullName>
    </recommendedName>
</protein>
<evidence type="ECO:0008006" key="3">
    <source>
        <dbReference type="Google" id="ProtNLM"/>
    </source>
</evidence>
<dbReference type="Gene3D" id="3.40.50.300">
    <property type="entry name" value="P-loop containing nucleotide triphosphate hydrolases"/>
    <property type="match status" value="1"/>
</dbReference>
<evidence type="ECO:0000313" key="1">
    <source>
        <dbReference type="EMBL" id="GGA29334.1"/>
    </source>
</evidence>
<organism evidence="1 2">
    <name type="scientific">Neptunicoccus cionae</name>
    <dbReference type="NCBI Taxonomy" id="2035344"/>
    <lineage>
        <taxon>Bacteria</taxon>
        <taxon>Pseudomonadati</taxon>
        <taxon>Pseudomonadota</taxon>
        <taxon>Alphaproteobacteria</taxon>
        <taxon>Rhodobacterales</taxon>
        <taxon>Paracoccaceae</taxon>
        <taxon>Neptunicoccus</taxon>
    </lineage>
</organism>
<dbReference type="InterPro" id="IPR027417">
    <property type="entry name" value="P-loop_NTPase"/>
</dbReference>
<dbReference type="Proteomes" id="UP000628017">
    <property type="component" value="Unassembled WGS sequence"/>
</dbReference>
<keyword evidence="2" id="KW-1185">Reference proteome</keyword>
<gene>
    <name evidence="1" type="ORF">GCM10011498_33110</name>
</gene>
<reference evidence="1" key="2">
    <citation type="submission" date="2020-09" db="EMBL/GenBank/DDBJ databases">
        <authorList>
            <person name="Sun Q."/>
            <person name="Zhou Y."/>
        </authorList>
    </citation>
    <scope>NUCLEOTIDE SEQUENCE</scope>
    <source>
        <strain evidence="1">CGMCC 1.15880</strain>
    </source>
</reference>
<reference evidence="1" key="1">
    <citation type="journal article" date="2014" name="Int. J. Syst. Evol. Microbiol.">
        <title>Complete genome sequence of Corynebacterium casei LMG S-19264T (=DSM 44701T), isolated from a smear-ripened cheese.</title>
        <authorList>
            <consortium name="US DOE Joint Genome Institute (JGI-PGF)"/>
            <person name="Walter F."/>
            <person name="Albersmeier A."/>
            <person name="Kalinowski J."/>
            <person name="Ruckert C."/>
        </authorList>
    </citation>
    <scope>NUCLEOTIDE SEQUENCE</scope>
    <source>
        <strain evidence="1">CGMCC 1.15880</strain>
    </source>
</reference>
<dbReference type="EMBL" id="BMKA01000006">
    <property type="protein sequence ID" value="GGA29334.1"/>
    <property type="molecule type" value="Genomic_DNA"/>
</dbReference>
<dbReference type="SUPFAM" id="SSF52540">
    <property type="entry name" value="P-loop containing nucleoside triphosphate hydrolases"/>
    <property type="match status" value="1"/>
</dbReference>
<comment type="caution">
    <text evidence="1">The sequence shown here is derived from an EMBL/GenBank/DDBJ whole genome shotgun (WGS) entry which is preliminary data.</text>
</comment>
<proteinExistence type="predicted"/>
<dbReference type="AlphaFoldDB" id="A0A916R5I2"/>